<keyword evidence="10" id="KW-1185">Reference proteome</keyword>
<evidence type="ECO:0000256" key="7">
    <source>
        <dbReference type="ARBA" id="ARBA00022840"/>
    </source>
</evidence>
<evidence type="ECO:0000313" key="10">
    <source>
        <dbReference type="Proteomes" id="UP000564378"/>
    </source>
</evidence>
<sequence length="467" mass="51732">MAISPQASSYTPDPAILELGPDFYDPVEAADFPQTILRFRNDRWATTVGLADLSDEEWLAHFGRFQPLDGNLPQPLALRYHGHQFRNYNPDIGDGRGFLFAQMRDGLDRLMDLGTKGSGRTPYSRFGDGRLTLKGGVREILATEMLEALGVETSKSFSLIETGEALERGDEPSPTRSSVLVRLSHGHIRIGTFQRLATLRQPENMQKLVAYCLDRYFGEQGGADGPERLLAHVVQGGAKLAASYMAAGFVHGVLNSDNIAITTESFDYGPWRFTPNWTPGFTAAYFDEAGLYCFARQAEAIHWGIAQLAVSLRLIAEAEPLIPLVESFGERYRQAYVDAMLARLGVASRGMNQDITLLTAIEEAMRDADIAIDRFFFDWRGGQRRAPSPADTLYAADPFRKVADAMATYAAEAPVHPYWSDAAPCSMHIDEVEAIWARIDEADDWQALHDKIAAIRRMGDAMGGKQT</sequence>
<dbReference type="NCBIfam" id="NF000658">
    <property type="entry name" value="PRK00029.1"/>
    <property type="match status" value="1"/>
</dbReference>
<keyword evidence="6" id="KW-0547">Nucleotide-binding</keyword>
<comment type="cofactor">
    <cofactor evidence="1">
        <name>Mg(2+)</name>
        <dbReference type="ChEBI" id="CHEBI:18420"/>
    </cofactor>
</comment>
<dbReference type="GO" id="GO:0070733">
    <property type="term" value="F:AMPylase activity"/>
    <property type="evidence" value="ECO:0007669"/>
    <property type="project" value="TreeGrafter"/>
</dbReference>
<dbReference type="Proteomes" id="UP000564378">
    <property type="component" value="Unassembled WGS sequence"/>
</dbReference>
<keyword evidence="3" id="KW-0808">Transferase</keyword>
<gene>
    <name evidence="9" type="ORF">H6P80_10730</name>
</gene>
<protein>
    <submittedName>
        <fullName evidence="9">YdiU family protein</fullName>
    </submittedName>
</protein>
<dbReference type="PANTHER" id="PTHR32057:SF14">
    <property type="entry name" value="PROTEIN ADENYLYLTRANSFERASE SELO, MITOCHONDRIAL"/>
    <property type="match status" value="1"/>
</dbReference>
<keyword evidence="5" id="KW-0479">Metal-binding</keyword>
<dbReference type="AlphaFoldDB" id="A0A842I1K5"/>
<evidence type="ECO:0000256" key="1">
    <source>
        <dbReference type="ARBA" id="ARBA00001946"/>
    </source>
</evidence>
<keyword evidence="8" id="KW-0460">Magnesium</keyword>
<organism evidence="9 10">
    <name type="scientific">Parasphingopyxis marina</name>
    <dbReference type="NCBI Taxonomy" id="2761622"/>
    <lineage>
        <taxon>Bacteria</taxon>
        <taxon>Pseudomonadati</taxon>
        <taxon>Pseudomonadota</taxon>
        <taxon>Alphaproteobacteria</taxon>
        <taxon>Sphingomonadales</taxon>
        <taxon>Sphingomonadaceae</taxon>
        <taxon>Parasphingopyxis</taxon>
    </lineage>
</organism>
<keyword evidence="7" id="KW-0067">ATP-binding</keyword>
<evidence type="ECO:0000256" key="4">
    <source>
        <dbReference type="ARBA" id="ARBA00022695"/>
    </source>
</evidence>
<evidence type="ECO:0000313" key="9">
    <source>
        <dbReference type="EMBL" id="MBC2778090.1"/>
    </source>
</evidence>
<dbReference type="GO" id="GO:0046872">
    <property type="term" value="F:metal ion binding"/>
    <property type="evidence" value="ECO:0007669"/>
    <property type="project" value="UniProtKB-KW"/>
</dbReference>
<evidence type="ECO:0000256" key="3">
    <source>
        <dbReference type="ARBA" id="ARBA00022679"/>
    </source>
</evidence>
<dbReference type="EMBL" id="JACJVJ010000002">
    <property type="protein sequence ID" value="MBC2778090.1"/>
    <property type="molecule type" value="Genomic_DNA"/>
</dbReference>
<dbReference type="InterPro" id="IPR003846">
    <property type="entry name" value="SelO"/>
</dbReference>
<dbReference type="GO" id="GO:0005524">
    <property type="term" value="F:ATP binding"/>
    <property type="evidence" value="ECO:0007669"/>
    <property type="project" value="UniProtKB-KW"/>
</dbReference>
<dbReference type="Pfam" id="PF02696">
    <property type="entry name" value="SelO"/>
    <property type="match status" value="1"/>
</dbReference>
<comment type="similarity">
    <text evidence="2">Belongs to the SELO family.</text>
</comment>
<evidence type="ECO:0000256" key="8">
    <source>
        <dbReference type="ARBA" id="ARBA00022842"/>
    </source>
</evidence>
<dbReference type="RefSeq" id="WP_185801377.1">
    <property type="nucleotide sequence ID" value="NZ_JACJVJ010000002.1"/>
</dbReference>
<keyword evidence="4" id="KW-0548">Nucleotidyltransferase</keyword>
<dbReference type="PANTHER" id="PTHR32057">
    <property type="entry name" value="PROTEIN ADENYLYLTRANSFERASE SELO, MITOCHONDRIAL"/>
    <property type="match status" value="1"/>
</dbReference>
<evidence type="ECO:0000256" key="6">
    <source>
        <dbReference type="ARBA" id="ARBA00022741"/>
    </source>
</evidence>
<reference evidence="9 10" key="1">
    <citation type="submission" date="2020-08" db="EMBL/GenBank/DDBJ databases">
        <title>Draft genome sequence of Parasphingopyxis sp. GrpM-11.</title>
        <authorList>
            <person name="Oh J."/>
            <person name="Roh D.-H."/>
        </authorList>
    </citation>
    <scope>NUCLEOTIDE SEQUENCE [LARGE SCALE GENOMIC DNA]</scope>
    <source>
        <strain evidence="9 10">GrpM-11</strain>
    </source>
</reference>
<name>A0A842I1K5_9SPHN</name>
<accession>A0A842I1K5</accession>
<evidence type="ECO:0000256" key="2">
    <source>
        <dbReference type="ARBA" id="ARBA00009747"/>
    </source>
</evidence>
<comment type="caution">
    <text evidence="9">The sequence shown here is derived from an EMBL/GenBank/DDBJ whole genome shotgun (WGS) entry which is preliminary data.</text>
</comment>
<proteinExistence type="inferred from homology"/>
<evidence type="ECO:0000256" key="5">
    <source>
        <dbReference type="ARBA" id="ARBA00022723"/>
    </source>
</evidence>